<reference evidence="2 3" key="1">
    <citation type="submission" date="2020-08" db="EMBL/GenBank/DDBJ databases">
        <title>Genomic Encyclopedia of Type Strains, Phase IV (KMG-V): Genome sequencing to study the core and pangenomes of soil and plant-associated prokaryotes.</title>
        <authorList>
            <person name="Whitman W."/>
        </authorList>
    </citation>
    <scope>NUCLEOTIDE SEQUENCE [LARGE SCALE GENOMIC DNA]</scope>
    <source>
        <strain evidence="2 3">SEMIA 461</strain>
    </source>
</reference>
<dbReference type="RefSeq" id="WP_135522097.1">
    <property type="nucleotide sequence ID" value="NZ_JACIGN010000007.1"/>
</dbReference>
<dbReference type="EMBL" id="JACIHP010000002">
    <property type="protein sequence ID" value="MBB4490610.1"/>
    <property type="molecule type" value="Genomic_DNA"/>
</dbReference>
<comment type="caution">
    <text evidence="2">The sequence shown here is derived from an EMBL/GenBank/DDBJ whole genome shotgun (WGS) entry which is preliminary data.</text>
</comment>
<feature type="compositionally biased region" description="Basic and acidic residues" evidence="1">
    <location>
        <begin position="187"/>
        <end position="208"/>
    </location>
</feature>
<accession>A0ABR6J6Q1</accession>
<evidence type="ECO:0000256" key="1">
    <source>
        <dbReference type="SAM" id="MobiDB-lite"/>
    </source>
</evidence>
<name>A0ABR6J6Q1_AGRRD</name>
<protein>
    <submittedName>
        <fullName evidence="2">Uncharacterized protein</fullName>
    </submittedName>
</protein>
<sequence length="229" mass="24729">MMMTTCEEISWKNARAILRDIGMPHLDWAHGTAVDVVRWCLNTRGRPNYHQQAFLEAESQSLLAYLEELATSGDSAGWRTLQERIRLRAEILRESDMQPCRRPWLAAIWHCLPELAAIGQTILDTPKEPKSVAAFEVPSMSPEADANSDDGGDDKGSAGKSGSAGTTAKPKPSSRLSLPVVSIVLTEAEKKALGLDKRNSDADARNDATPEGPDGTNGPTGPKMPGGPK</sequence>
<dbReference type="Proteomes" id="UP000534590">
    <property type="component" value="Unassembled WGS sequence"/>
</dbReference>
<proteinExistence type="predicted"/>
<evidence type="ECO:0000313" key="3">
    <source>
        <dbReference type="Proteomes" id="UP000534590"/>
    </source>
</evidence>
<keyword evidence="3" id="KW-1185">Reference proteome</keyword>
<evidence type="ECO:0000313" key="2">
    <source>
        <dbReference type="EMBL" id="MBB4490610.1"/>
    </source>
</evidence>
<gene>
    <name evidence="2" type="ORF">GGE40_002441</name>
</gene>
<feature type="region of interest" description="Disordered" evidence="1">
    <location>
        <begin position="132"/>
        <end position="229"/>
    </location>
</feature>
<organism evidence="2 3">
    <name type="scientific">Agrobacterium radiobacter</name>
    <dbReference type="NCBI Taxonomy" id="362"/>
    <lineage>
        <taxon>Bacteria</taxon>
        <taxon>Pseudomonadati</taxon>
        <taxon>Pseudomonadota</taxon>
        <taxon>Alphaproteobacteria</taxon>
        <taxon>Hyphomicrobiales</taxon>
        <taxon>Rhizobiaceae</taxon>
        <taxon>Rhizobium/Agrobacterium group</taxon>
        <taxon>Agrobacterium</taxon>
        <taxon>Agrobacterium tumefaciens complex</taxon>
    </lineage>
</organism>